<name>A0A433XKS8_9HYPH</name>
<proteinExistence type="inferred from homology"/>
<accession>A0A433XKS8</accession>
<dbReference type="RefSeq" id="WP_127186782.1">
    <property type="nucleotide sequence ID" value="NZ_RZNJ01000001.1"/>
</dbReference>
<dbReference type="EMBL" id="RZNJ01000001">
    <property type="protein sequence ID" value="RUT34663.1"/>
    <property type="molecule type" value="Genomic_DNA"/>
</dbReference>
<evidence type="ECO:0000256" key="6">
    <source>
        <dbReference type="HAMAP-Rule" id="MF_01161"/>
    </source>
</evidence>
<organism evidence="8 9">
    <name type="scientific">Arsenicitalea aurantiaca</name>
    <dbReference type="NCBI Taxonomy" id="1783274"/>
    <lineage>
        <taxon>Bacteria</taxon>
        <taxon>Pseudomonadati</taxon>
        <taxon>Pseudomonadota</taxon>
        <taxon>Alphaproteobacteria</taxon>
        <taxon>Hyphomicrobiales</taxon>
        <taxon>Devosiaceae</taxon>
        <taxon>Arsenicitalea</taxon>
    </lineage>
</organism>
<dbReference type="EC" id="6.3.4.19" evidence="6"/>
<dbReference type="InterPro" id="IPR011063">
    <property type="entry name" value="TilS/TtcA_N"/>
</dbReference>
<dbReference type="PANTHER" id="PTHR43033">
    <property type="entry name" value="TRNA(ILE)-LYSIDINE SYNTHASE-RELATED"/>
    <property type="match status" value="1"/>
</dbReference>
<evidence type="ECO:0000256" key="2">
    <source>
        <dbReference type="ARBA" id="ARBA00022694"/>
    </source>
</evidence>
<dbReference type="NCBIfam" id="TIGR02432">
    <property type="entry name" value="lysidine_TilS_N"/>
    <property type="match status" value="1"/>
</dbReference>
<comment type="function">
    <text evidence="6">Ligates lysine onto the cytidine present at position 34 of the AUA codon-specific tRNA(Ile) that contains the anticodon CAU, in an ATP-dependent manner. Cytidine is converted to lysidine, thus changing the amino acid specificity of the tRNA from methionine to isoleucine.</text>
</comment>
<dbReference type="Pfam" id="PF01171">
    <property type="entry name" value="ATP_bind_3"/>
    <property type="match status" value="1"/>
</dbReference>
<dbReference type="PANTHER" id="PTHR43033:SF1">
    <property type="entry name" value="TRNA(ILE)-LYSIDINE SYNTHASE-RELATED"/>
    <property type="match status" value="1"/>
</dbReference>
<keyword evidence="2 6" id="KW-0819">tRNA processing</keyword>
<keyword evidence="3 6" id="KW-0547">Nucleotide-binding</keyword>
<dbReference type="InterPro" id="IPR014729">
    <property type="entry name" value="Rossmann-like_a/b/a_fold"/>
</dbReference>
<dbReference type="HAMAP" id="MF_01161">
    <property type="entry name" value="tRNA_Ile_lys_synt"/>
    <property type="match status" value="1"/>
</dbReference>
<dbReference type="OrthoDB" id="9807403at2"/>
<keyword evidence="9" id="KW-1185">Reference proteome</keyword>
<feature type="domain" description="tRNA(Ile)-lysidine/2-thiocytidine synthase N-terminal" evidence="7">
    <location>
        <begin position="20"/>
        <end position="200"/>
    </location>
</feature>
<dbReference type="GO" id="GO:0005737">
    <property type="term" value="C:cytoplasm"/>
    <property type="evidence" value="ECO:0007669"/>
    <property type="project" value="UniProtKB-SubCell"/>
</dbReference>
<evidence type="ECO:0000313" key="9">
    <source>
        <dbReference type="Proteomes" id="UP000281547"/>
    </source>
</evidence>
<evidence type="ECO:0000313" key="8">
    <source>
        <dbReference type="EMBL" id="RUT34663.1"/>
    </source>
</evidence>
<dbReference type="GO" id="GO:0032267">
    <property type="term" value="F:tRNA(Ile)-lysidine synthase activity"/>
    <property type="evidence" value="ECO:0007669"/>
    <property type="project" value="UniProtKB-EC"/>
</dbReference>
<comment type="catalytic activity">
    <reaction evidence="5 6">
        <text>cytidine(34) in tRNA(Ile2) + L-lysine + ATP = lysidine(34) in tRNA(Ile2) + AMP + diphosphate + H(+)</text>
        <dbReference type="Rhea" id="RHEA:43744"/>
        <dbReference type="Rhea" id="RHEA-COMP:10625"/>
        <dbReference type="Rhea" id="RHEA-COMP:10670"/>
        <dbReference type="ChEBI" id="CHEBI:15378"/>
        <dbReference type="ChEBI" id="CHEBI:30616"/>
        <dbReference type="ChEBI" id="CHEBI:32551"/>
        <dbReference type="ChEBI" id="CHEBI:33019"/>
        <dbReference type="ChEBI" id="CHEBI:82748"/>
        <dbReference type="ChEBI" id="CHEBI:83665"/>
        <dbReference type="ChEBI" id="CHEBI:456215"/>
        <dbReference type="EC" id="6.3.4.19"/>
    </reaction>
</comment>
<comment type="subcellular location">
    <subcellularLocation>
        <location evidence="6">Cytoplasm</location>
    </subcellularLocation>
</comment>
<gene>
    <name evidence="6 8" type="primary">tilS</name>
    <name evidence="8" type="ORF">EMQ25_01495</name>
</gene>
<keyword evidence="6" id="KW-0963">Cytoplasm</keyword>
<dbReference type="Gene3D" id="3.40.50.620">
    <property type="entry name" value="HUPs"/>
    <property type="match status" value="1"/>
</dbReference>
<dbReference type="InterPro" id="IPR012094">
    <property type="entry name" value="tRNA_Ile_lys_synt"/>
</dbReference>
<evidence type="ECO:0000256" key="3">
    <source>
        <dbReference type="ARBA" id="ARBA00022741"/>
    </source>
</evidence>
<dbReference type="CDD" id="cd01992">
    <property type="entry name" value="TilS_N"/>
    <property type="match status" value="1"/>
</dbReference>
<dbReference type="InterPro" id="IPR012795">
    <property type="entry name" value="tRNA_Ile_lys_synt_N"/>
</dbReference>
<protein>
    <recommendedName>
        <fullName evidence="6">tRNA(Ile)-lysidine synthase</fullName>
        <ecNumber evidence="6">6.3.4.19</ecNumber>
    </recommendedName>
    <alternativeName>
        <fullName evidence="6">tRNA(Ile)-2-lysyl-cytidine synthase</fullName>
    </alternativeName>
    <alternativeName>
        <fullName evidence="6">tRNA(Ile)-lysidine synthetase</fullName>
    </alternativeName>
</protein>
<evidence type="ECO:0000256" key="4">
    <source>
        <dbReference type="ARBA" id="ARBA00022840"/>
    </source>
</evidence>
<sequence length="333" mass="36062">MPALESVEPDFSALETERCIGLAVSGGADSLALMILAQRWADAQPDGPRLVVYSVDHGLRAEAAGEVRAVCEMAARLGLSARALRWDEPKPSSGIQAAARRARYRLIGAAMKADGVTWLATGHHLEDQAETVLMRLAHGSGLEGLRGMDALTVVEDVQVVRPLLGVPRERLRAVVDAAGFTPFEDPSNADTRFERVRWREAMPALSALGLDPGTLARFSRRAGEADLALRHCAEEAFKAHVAREEAGLSIARDSYAALPRAIAVRLLGAMLAELGDPHKVRLLAPVERLATKLQDEGDFPAVTLHGCRIAIRKGRIHVAREAGRLRPERVQSR</sequence>
<keyword evidence="4 6" id="KW-0067">ATP-binding</keyword>
<dbReference type="SUPFAM" id="SSF52402">
    <property type="entry name" value="Adenine nucleotide alpha hydrolases-like"/>
    <property type="match status" value="1"/>
</dbReference>
<dbReference type="AlphaFoldDB" id="A0A433XKS8"/>
<evidence type="ECO:0000256" key="1">
    <source>
        <dbReference type="ARBA" id="ARBA00022598"/>
    </source>
</evidence>
<comment type="similarity">
    <text evidence="6">Belongs to the tRNA(Ile)-lysidine synthase family.</text>
</comment>
<dbReference type="GO" id="GO:0005524">
    <property type="term" value="F:ATP binding"/>
    <property type="evidence" value="ECO:0007669"/>
    <property type="project" value="UniProtKB-UniRule"/>
</dbReference>
<dbReference type="Proteomes" id="UP000281547">
    <property type="component" value="Unassembled WGS sequence"/>
</dbReference>
<evidence type="ECO:0000256" key="5">
    <source>
        <dbReference type="ARBA" id="ARBA00048539"/>
    </source>
</evidence>
<keyword evidence="1 6" id="KW-0436">Ligase</keyword>
<reference evidence="8 9" key="1">
    <citation type="journal article" date="2016" name="Int. J. Syst. Evol. Microbiol.">
        <title>Arsenicitalea aurantiaca gen. nov., sp. nov., a new member of the family Hyphomicrobiaceae, isolated from high-arsenic sediment.</title>
        <authorList>
            <person name="Mu Y."/>
            <person name="Zhou L."/>
            <person name="Zeng X.C."/>
            <person name="Liu L."/>
            <person name="Pan Y."/>
            <person name="Chen X."/>
            <person name="Wang J."/>
            <person name="Li S."/>
            <person name="Li W.J."/>
            <person name="Wang Y."/>
        </authorList>
    </citation>
    <scope>NUCLEOTIDE SEQUENCE [LARGE SCALE GENOMIC DNA]</scope>
    <source>
        <strain evidence="8 9">42-50</strain>
    </source>
</reference>
<comment type="caution">
    <text evidence="8">The sequence shown here is derived from an EMBL/GenBank/DDBJ whole genome shotgun (WGS) entry which is preliminary data.</text>
</comment>
<comment type="domain">
    <text evidence="6">The N-terminal region contains the highly conserved SGGXDS motif, predicted to be a P-loop motif involved in ATP binding.</text>
</comment>
<feature type="binding site" evidence="6">
    <location>
        <begin position="25"/>
        <end position="30"/>
    </location>
    <ligand>
        <name>ATP</name>
        <dbReference type="ChEBI" id="CHEBI:30616"/>
    </ligand>
</feature>
<dbReference type="GO" id="GO:0006400">
    <property type="term" value="P:tRNA modification"/>
    <property type="evidence" value="ECO:0007669"/>
    <property type="project" value="UniProtKB-UniRule"/>
</dbReference>
<evidence type="ECO:0000259" key="7">
    <source>
        <dbReference type="Pfam" id="PF01171"/>
    </source>
</evidence>